<proteinExistence type="predicted"/>
<keyword evidence="2" id="KW-0238">DNA-binding</keyword>
<gene>
    <name evidence="5" type="primary">merR</name>
</gene>
<organism evidence="5">
    <name type="scientific">Synechococcus elongatus (strain ATCC 33912 / PCC 7942 / FACHB-805)</name>
    <name type="common">Anacystis nidulans R2</name>
    <dbReference type="NCBI Taxonomy" id="1140"/>
    <lineage>
        <taxon>Bacteria</taxon>
        <taxon>Bacillati</taxon>
        <taxon>Cyanobacteriota</taxon>
        <taxon>Cyanophyceae</taxon>
        <taxon>Synechococcales</taxon>
        <taxon>Synechococcaceae</taxon>
        <taxon>Synechococcus</taxon>
    </lineage>
</organism>
<dbReference type="GO" id="GO:0003700">
    <property type="term" value="F:DNA-binding transcription factor activity"/>
    <property type="evidence" value="ECO:0007669"/>
    <property type="project" value="InterPro"/>
</dbReference>
<name>P95838_SYNE7</name>
<dbReference type="PANTHER" id="PTHR30204">
    <property type="entry name" value="REDOX-CYCLING DRUG-SENSING TRANSCRIPTIONAL ACTIVATOR SOXR"/>
    <property type="match status" value="1"/>
</dbReference>
<dbReference type="AlphaFoldDB" id="P95838"/>
<keyword evidence="1" id="KW-0805">Transcription regulation</keyword>
<reference evidence="5" key="1">
    <citation type="submission" date="1997-01" db="EMBL/GenBank/DDBJ databases">
        <title>Cyanobacterial mutants capable of growing in the presence of high concentration of zinc.</title>
        <authorList>
            <person name="Kirzner S."/>
            <person name="Kaplan A."/>
        </authorList>
    </citation>
    <scope>NUCLEOTIDE SEQUENCE</scope>
    <source>
        <strain evidence="5">PCC7942</strain>
    </source>
</reference>
<dbReference type="PRINTS" id="PR00040">
    <property type="entry name" value="HTHMERR"/>
</dbReference>
<dbReference type="CDD" id="cd04770">
    <property type="entry name" value="HTH_HMRTR"/>
    <property type="match status" value="1"/>
</dbReference>
<dbReference type="PANTHER" id="PTHR30204:SF94">
    <property type="entry name" value="HEAVY METAL-DEPENDENT TRANSCRIPTIONAL REGULATOR HI_0293-RELATED"/>
    <property type="match status" value="1"/>
</dbReference>
<dbReference type="PROSITE" id="PS00552">
    <property type="entry name" value="HTH_MERR_1"/>
    <property type="match status" value="1"/>
</dbReference>
<dbReference type="InterPro" id="IPR015358">
    <property type="entry name" value="Tscrpt_reg_MerR_DNA-bd"/>
</dbReference>
<dbReference type="SMART" id="SM00422">
    <property type="entry name" value="HTH_MERR"/>
    <property type="match status" value="1"/>
</dbReference>
<accession>P95838</accession>
<dbReference type="Gene3D" id="1.10.1660.10">
    <property type="match status" value="1"/>
</dbReference>
<dbReference type="PROSITE" id="PS50937">
    <property type="entry name" value="HTH_MERR_2"/>
    <property type="match status" value="1"/>
</dbReference>
<dbReference type="GO" id="GO:0003677">
    <property type="term" value="F:DNA binding"/>
    <property type="evidence" value="ECO:0007669"/>
    <property type="project" value="UniProtKB-KW"/>
</dbReference>
<evidence type="ECO:0000313" key="5">
    <source>
        <dbReference type="EMBL" id="AAB47524.1"/>
    </source>
</evidence>
<feature type="domain" description="HTH merR-type" evidence="4">
    <location>
        <begin position="1"/>
        <end position="70"/>
    </location>
</feature>
<keyword evidence="3" id="KW-0804">Transcription</keyword>
<dbReference type="Pfam" id="PF09278">
    <property type="entry name" value="MerR-DNA-bind"/>
    <property type="match status" value="1"/>
</dbReference>
<sequence>MLKIGEIAKQVGVAVGTIRYYETLQLIQPSTRGENGYRYYKPQTIQQLQFIRQAQTLGFSLEEIRQILTVYAEGTPPCSLVQTLLNQKIASLEEKLQQIQTFKAQLESYRDRWQQTHPSNGNEVRNLSVNCNHSPNLSAIEREE</sequence>
<dbReference type="InterPro" id="IPR000551">
    <property type="entry name" value="MerR-type_HTH_dom"/>
</dbReference>
<evidence type="ECO:0000256" key="2">
    <source>
        <dbReference type="ARBA" id="ARBA00023125"/>
    </source>
</evidence>
<dbReference type="Pfam" id="PF00376">
    <property type="entry name" value="MerR"/>
    <property type="match status" value="1"/>
</dbReference>
<evidence type="ECO:0000256" key="1">
    <source>
        <dbReference type="ARBA" id="ARBA00023015"/>
    </source>
</evidence>
<dbReference type="InterPro" id="IPR009061">
    <property type="entry name" value="DNA-bd_dom_put_sf"/>
</dbReference>
<protein>
    <submittedName>
        <fullName evidence="5">Mercuric resistance operon regulatory protein</fullName>
    </submittedName>
</protein>
<dbReference type="InterPro" id="IPR047057">
    <property type="entry name" value="MerR_fam"/>
</dbReference>
<dbReference type="EMBL" id="U86147">
    <property type="protein sequence ID" value="AAB47524.1"/>
    <property type="molecule type" value="Genomic_DNA"/>
</dbReference>
<dbReference type="SUPFAM" id="SSF46955">
    <property type="entry name" value="Putative DNA-binding domain"/>
    <property type="match status" value="1"/>
</dbReference>
<evidence type="ECO:0000256" key="3">
    <source>
        <dbReference type="ARBA" id="ARBA00023163"/>
    </source>
</evidence>
<evidence type="ECO:0000259" key="4">
    <source>
        <dbReference type="PROSITE" id="PS50937"/>
    </source>
</evidence>